<feature type="domain" description="RagB/SusD" evidence="6">
    <location>
        <begin position="368"/>
        <end position="473"/>
    </location>
</feature>
<keyword evidence="4" id="KW-0472">Membrane</keyword>
<reference evidence="8 9" key="1">
    <citation type="submission" date="2016-08" db="EMBL/GenBank/DDBJ databases">
        <authorList>
            <person name="Seilhamer J.J."/>
        </authorList>
    </citation>
    <scope>NUCLEOTIDE SEQUENCE [LARGE SCALE GENOMIC DNA]</scope>
    <source>
        <strain evidence="8 9">A37T2</strain>
    </source>
</reference>
<evidence type="ECO:0000256" key="3">
    <source>
        <dbReference type="ARBA" id="ARBA00022729"/>
    </source>
</evidence>
<dbReference type="PROSITE" id="PS51257">
    <property type="entry name" value="PROKAR_LIPOPROTEIN"/>
    <property type="match status" value="1"/>
</dbReference>
<dbReference type="InterPro" id="IPR011990">
    <property type="entry name" value="TPR-like_helical_dom_sf"/>
</dbReference>
<evidence type="ECO:0000256" key="1">
    <source>
        <dbReference type="ARBA" id="ARBA00004442"/>
    </source>
</evidence>
<dbReference type="STRING" id="1335309.GA0116948_11837"/>
<evidence type="ECO:0000256" key="5">
    <source>
        <dbReference type="ARBA" id="ARBA00023237"/>
    </source>
</evidence>
<dbReference type="Pfam" id="PF07980">
    <property type="entry name" value="SusD_RagB"/>
    <property type="match status" value="1"/>
</dbReference>
<dbReference type="OrthoDB" id="1097962at2"/>
<evidence type="ECO:0000256" key="4">
    <source>
        <dbReference type="ARBA" id="ARBA00023136"/>
    </source>
</evidence>
<comment type="similarity">
    <text evidence="2">Belongs to the SusD family.</text>
</comment>
<evidence type="ECO:0000313" key="8">
    <source>
        <dbReference type="EMBL" id="SCC60861.1"/>
    </source>
</evidence>
<dbReference type="EMBL" id="FMAR01000018">
    <property type="protein sequence ID" value="SCC60861.1"/>
    <property type="molecule type" value="Genomic_DNA"/>
</dbReference>
<keyword evidence="5" id="KW-0998">Cell outer membrane</keyword>
<accession>A0A1C4FZA8</accession>
<dbReference type="Gene3D" id="1.25.40.390">
    <property type="match status" value="1"/>
</dbReference>
<dbReference type="AlphaFoldDB" id="A0A1C4FZA8"/>
<gene>
    <name evidence="8" type="ORF">GA0116948_11837</name>
</gene>
<organism evidence="8 9">
    <name type="scientific">Chitinophaga costaii</name>
    <dbReference type="NCBI Taxonomy" id="1335309"/>
    <lineage>
        <taxon>Bacteria</taxon>
        <taxon>Pseudomonadati</taxon>
        <taxon>Bacteroidota</taxon>
        <taxon>Chitinophagia</taxon>
        <taxon>Chitinophagales</taxon>
        <taxon>Chitinophagaceae</taxon>
        <taxon>Chitinophaga</taxon>
    </lineage>
</organism>
<protein>
    <submittedName>
        <fullName evidence="8">Starch-binding associating with outer membrane</fullName>
    </submittedName>
</protein>
<dbReference type="Proteomes" id="UP000242818">
    <property type="component" value="Unassembled WGS sequence"/>
</dbReference>
<proteinExistence type="inferred from homology"/>
<dbReference type="RefSeq" id="WP_089715143.1">
    <property type="nucleotide sequence ID" value="NZ_FMAR01000018.1"/>
</dbReference>
<feature type="domain" description="SusD-like N-terminal" evidence="7">
    <location>
        <begin position="21"/>
        <end position="257"/>
    </location>
</feature>
<evidence type="ECO:0000259" key="6">
    <source>
        <dbReference type="Pfam" id="PF07980"/>
    </source>
</evidence>
<comment type="subcellular location">
    <subcellularLocation>
        <location evidence="1">Cell outer membrane</location>
    </subcellularLocation>
</comment>
<evidence type="ECO:0000256" key="2">
    <source>
        <dbReference type="ARBA" id="ARBA00006275"/>
    </source>
</evidence>
<keyword evidence="3" id="KW-0732">Signal</keyword>
<dbReference type="SUPFAM" id="SSF48452">
    <property type="entry name" value="TPR-like"/>
    <property type="match status" value="1"/>
</dbReference>
<dbReference type="InterPro" id="IPR033985">
    <property type="entry name" value="SusD-like_N"/>
</dbReference>
<name>A0A1C4FZA8_9BACT</name>
<dbReference type="GO" id="GO:0009279">
    <property type="term" value="C:cell outer membrane"/>
    <property type="evidence" value="ECO:0007669"/>
    <property type="project" value="UniProtKB-SubCell"/>
</dbReference>
<evidence type="ECO:0000313" key="9">
    <source>
        <dbReference type="Proteomes" id="UP000242818"/>
    </source>
</evidence>
<keyword evidence="9" id="KW-1185">Reference proteome</keyword>
<dbReference type="Pfam" id="PF14322">
    <property type="entry name" value="SusD-like_3"/>
    <property type="match status" value="1"/>
</dbReference>
<evidence type="ECO:0000259" key="7">
    <source>
        <dbReference type="Pfam" id="PF14322"/>
    </source>
</evidence>
<dbReference type="InterPro" id="IPR012944">
    <property type="entry name" value="SusD_RagB_dom"/>
</dbReference>
<sequence length="502" mass="56870">MKKIILTTILCSSLAFTGCKKWLDVTPEAQATKDEVFSTQKGFRDALTGAYINMKSSNTYGGSMMWGNIEYMARNWDVVSSSNTALTSLASGTYTDATARGWLDNTYADQYKVIADVNSILENIDLKKELFTDNNYALIKGESLALRAFTHFDVLRMFGPMPDDAGTQPILPYVKTVTHQIIEPISYQAFAQEILADLDEAESLMKDTDPFTKYSMAELNPTSSSTANPVVSDDYYMYRQIRMNYYAVLALKARVYLWLAPLDPANVQNAAKYAQMVIDAKDHNGTPTFRLGKESDRVAGDYTMSPEHIAALSVYNLDATATNTFGESGSLQRSDFNVQDGFYYLNNLFPVAERTSDVRWKEMWVYKTTAGSTGYVMYRKFIQRSSSPILQVPLLRLSEMYLILTECAQTKEAAEAVYGTYCAQKGIPFVSGFNATDWQADRRNKMIREYVREFYAEGQTFFTYKRYNVTTLPASWTSVYYTGNTTRYVVAKPDREINYHNN</sequence>